<dbReference type="InterPro" id="IPR038005">
    <property type="entry name" value="RX-like_CC"/>
</dbReference>
<dbReference type="Gene3D" id="1.10.10.10">
    <property type="entry name" value="Winged helix-like DNA-binding domain superfamily/Winged helix DNA-binding domain"/>
    <property type="match status" value="1"/>
</dbReference>
<keyword evidence="1" id="KW-0677">Repeat</keyword>
<dbReference type="EMBL" id="JBBNAF010000010">
    <property type="protein sequence ID" value="KAK9106344.1"/>
    <property type="molecule type" value="Genomic_DNA"/>
</dbReference>
<dbReference type="FunFam" id="3.40.50.300:FF:001091">
    <property type="entry name" value="Probable disease resistance protein At1g61300"/>
    <property type="match status" value="1"/>
</dbReference>
<dbReference type="Pfam" id="PF23598">
    <property type="entry name" value="LRR_14"/>
    <property type="match status" value="1"/>
</dbReference>
<name>A0AAP0FKA3_9MAGN</name>
<dbReference type="Gene3D" id="1.20.5.4130">
    <property type="match status" value="1"/>
</dbReference>
<keyword evidence="9" id="KW-1185">Reference proteome</keyword>
<dbReference type="InterPro" id="IPR027417">
    <property type="entry name" value="P-loop_NTPase"/>
</dbReference>
<dbReference type="Pfam" id="PF00931">
    <property type="entry name" value="NB-ARC"/>
    <property type="match status" value="1"/>
</dbReference>
<feature type="domain" description="NB-ARC" evidence="4">
    <location>
        <begin position="162"/>
        <end position="331"/>
    </location>
</feature>
<dbReference type="FunFam" id="1.10.10.10:FF:000322">
    <property type="entry name" value="Probable disease resistance protein At1g63360"/>
    <property type="match status" value="1"/>
</dbReference>
<feature type="domain" description="Disease resistance N-terminal" evidence="5">
    <location>
        <begin position="5"/>
        <end position="91"/>
    </location>
</feature>
<dbReference type="Pfam" id="PF18052">
    <property type="entry name" value="Rx_N"/>
    <property type="match status" value="1"/>
</dbReference>
<dbReference type="Gene3D" id="1.10.8.430">
    <property type="entry name" value="Helical domain of apoptotic protease-activating factors"/>
    <property type="match status" value="1"/>
</dbReference>
<evidence type="ECO:0000313" key="8">
    <source>
        <dbReference type="EMBL" id="KAK9106344.1"/>
    </source>
</evidence>
<reference evidence="8 9" key="1">
    <citation type="submission" date="2024-01" db="EMBL/GenBank/DDBJ databases">
        <title>Genome assemblies of Stephania.</title>
        <authorList>
            <person name="Yang L."/>
        </authorList>
    </citation>
    <scope>NUCLEOTIDE SEQUENCE [LARGE SCALE GENOMIC DNA]</scope>
    <source>
        <strain evidence="8">YNDBR</strain>
        <tissue evidence="8">Leaf</tissue>
    </source>
</reference>
<keyword evidence="3" id="KW-0611">Plant defense</keyword>
<dbReference type="InterPro" id="IPR036388">
    <property type="entry name" value="WH-like_DNA-bd_sf"/>
</dbReference>
<evidence type="ECO:0000259" key="5">
    <source>
        <dbReference type="Pfam" id="PF18052"/>
    </source>
</evidence>
<dbReference type="Proteomes" id="UP001420932">
    <property type="component" value="Unassembled WGS sequence"/>
</dbReference>
<feature type="domain" description="Disease resistance R13L4/SHOC-2-like LRR" evidence="7">
    <location>
        <begin position="552"/>
        <end position="774"/>
    </location>
</feature>
<sequence>MADAVVSVFLEKLLSALTDQSIPVSDFAHQFELLRGELQYMLCFLSDAEKLKRSGGGDATLRSSIADLRELIYQAEDILADCAARPRHRHACLSLRFRHKTGKRLMNLNQGIADIKHRVSSYVGVLFAGHSGGNGGGGGGGEVVRVNSLLYDHDQVVVGLGEDVEKIKEWLFSAKDHDLLAVGIVGMGGLGKTTIARTVFEDRQVEDYYDRRIWVSVSKPLNEERVMRIMLRSLGDASSADNVLELLNKIKHYLVGLRYLIVMDDVWSEDNSWWRRIYSALPKGNGCSVMITTRIENVARNMGVAEGRIHRPSLLSEENSWLLLRLIAFAAAGENGECRDVELEKVGMEIVRKCKGFPLAIKAVGGILFYKSLSFFEWRRIADNFREELAKNGDTVKASLQLSYDELPSHLKACLLCFSLYPEDCIINKKQLVHWWIGEGFIPMRNGELTIEASEDCFLELINRCLVEVVERNYNGRVGNCKMHDMVRDLVISLAEENAFTSSSNGGVSSRRVGLTSDISFLYHMRNSKLRALVSTADIGEVNEIVSVEANKSFRKLRYLRALDLSKSIFHVDNWQSGFEWVGSLKHLNYLSFNNLHPLAQLPRSVENLKNLRILDASYCLNLKILPSCITSLEKLMVLDVSNCGSLKYLPKGLRKLSNLQALMGFRPSKLNESGGCRITELKKLTRLRTLGLRLVEDEEIGDDEVDALLDLHELQFLTISCFGSHGDNLLEKLNKLSPPQKLRELCLEFFPSNTSPAWLNPSSLPLLQYLSISSGNLAKMNECFWGDGRISWKVEGLMLSSLLDLVMEWEDVQLAMPGLRTMNVSWCPRLENFPVEEVGFRGGSWKKEQRR</sequence>
<evidence type="ECO:0000256" key="3">
    <source>
        <dbReference type="ARBA" id="ARBA00022821"/>
    </source>
</evidence>
<dbReference type="SUPFAM" id="SSF52058">
    <property type="entry name" value="L domain-like"/>
    <property type="match status" value="1"/>
</dbReference>
<dbReference type="PRINTS" id="PR00364">
    <property type="entry name" value="DISEASERSIST"/>
</dbReference>
<evidence type="ECO:0000259" key="4">
    <source>
        <dbReference type="Pfam" id="PF00931"/>
    </source>
</evidence>
<organism evidence="8 9">
    <name type="scientific">Stephania yunnanensis</name>
    <dbReference type="NCBI Taxonomy" id="152371"/>
    <lineage>
        <taxon>Eukaryota</taxon>
        <taxon>Viridiplantae</taxon>
        <taxon>Streptophyta</taxon>
        <taxon>Embryophyta</taxon>
        <taxon>Tracheophyta</taxon>
        <taxon>Spermatophyta</taxon>
        <taxon>Magnoliopsida</taxon>
        <taxon>Ranunculales</taxon>
        <taxon>Menispermaceae</taxon>
        <taxon>Menispermoideae</taxon>
        <taxon>Cissampelideae</taxon>
        <taxon>Stephania</taxon>
    </lineage>
</organism>
<dbReference type="SUPFAM" id="SSF52540">
    <property type="entry name" value="P-loop containing nucleoside triphosphate hydrolases"/>
    <property type="match status" value="1"/>
</dbReference>
<dbReference type="PANTHER" id="PTHR23155:SF1172">
    <property type="entry name" value="DISEASE RESISTANCE RPP13-LIKE PROTEIN 4"/>
    <property type="match status" value="1"/>
</dbReference>
<dbReference type="AlphaFoldDB" id="A0AAP0FKA3"/>
<proteinExistence type="predicted"/>
<keyword evidence="2" id="KW-0547">Nucleotide-binding</keyword>
<dbReference type="Gene3D" id="3.80.10.10">
    <property type="entry name" value="Ribonuclease Inhibitor"/>
    <property type="match status" value="2"/>
</dbReference>
<evidence type="ECO:0000256" key="2">
    <source>
        <dbReference type="ARBA" id="ARBA00022741"/>
    </source>
</evidence>
<dbReference type="InterPro" id="IPR042197">
    <property type="entry name" value="Apaf_helical"/>
</dbReference>
<dbReference type="CDD" id="cd14798">
    <property type="entry name" value="RX-CC_like"/>
    <property type="match status" value="1"/>
</dbReference>
<dbReference type="InterPro" id="IPR041118">
    <property type="entry name" value="Rx_N"/>
</dbReference>
<dbReference type="InterPro" id="IPR058922">
    <property type="entry name" value="WHD_DRP"/>
</dbReference>
<dbReference type="InterPro" id="IPR044974">
    <property type="entry name" value="Disease_R_plants"/>
</dbReference>
<dbReference type="InterPro" id="IPR055414">
    <property type="entry name" value="LRR_R13L4/SHOC2-like"/>
</dbReference>
<dbReference type="InterPro" id="IPR002182">
    <property type="entry name" value="NB-ARC"/>
</dbReference>
<protein>
    <recommendedName>
        <fullName evidence="10">Disease resistance RPP13-like protein 4</fullName>
    </recommendedName>
</protein>
<comment type="caution">
    <text evidence="8">The sequence shown here is derived from an EMBL/GenBank/DDBJ whole genome shotgun (WGS) entry which is preliminary data.</text>
</comment>
<evidence type="ECO:0000259" key="7">
    <source>
        <dbReference type="Pfam" id="PF23598"/>
    </source>
</evidence>
<evidence type="ECO:0000256" key="1">
    <source>
        <dbReference type="ARBA" id="ARBA00022737"/>
    </source>
</evidence>
<gene>
    <name evidence="8" type="ORF">Syun_022355</name>
</gene>
<dbReference type="GO" id="GO:0098542">
    <property type="term" value="P:defense response to other organism"/>
    <property type="evidence" value="ECO:0007669"/>
    <property type="project" value="TreeGrafter"/>
</dbReference>
<accession>A0AAP0FKA3</accession>
<dbReference type="InterPro" id="IPR032675">
    <property type="entry name" value="LRR_dom_sf"/>
</dbReference>
<dbReference type="PANTHER" id="PTHR23155">
    <property type="entry name" value="DISEASE RESISTANCE PROTEIN RP"/>
    <property type="match status" value="1"/>
</dbReference>
<feature type="domain" description="Disease resistance protein winged helix" evidence="6">
    <location>
        <begin position="420"/>
        <end position="491"/>
    </location>
</feature>
<dbReference type="Gene3D" id="3.40.50.300">
    <property type="entry name" value="P-loop containing nucleotide triphosphate hydrolases"/>
    <property type="match status" value="1"/>
</dbReference>
<evidence type="ECO:0000259" key="6">
    <source>
        <dbReference type="Pfam" id="PF23559"/>
    </source>
</evidence>
<dbReference type="Pfam" id="PF23559">
    <property type="entry name" value="WHD_DRP"/>
    <property type="match status" value="1"/>
</dbReference>
<evidence type="ECO:0008006" key="10">
    <source>
        <dbReference type="Google" id="ProtNLM"/>
    </source>
</evidence>
<dbReference type="GO" id="GO:0043531">
    <property type="term" value="F:ADP binding"/>
    <property type="evidence" value="ECO:0007669"/>
    <property type="project" value="InterPro"/>
</dbReference>
<evidence type="ECO:0000313" key="9">
    <source>
        <dbReference type="Proteomes" id="UP001420932"/>
    </source>
</evidence>